<feature type="compositionally biased region" description="Polar residues" evidence="1">
    <location>
        <begin position="257"/>
        <end position="273"/>
    </location>
</feature>
<keyword evidence="2" id="KW-1133">Transmembrane helix</keyword>
<dbReference type="InterPro" id="IPR000906">
    <property type="entry name" value="ZU5_dom"/>
</dbReference>
<proteinExistence type="predicted"/>
<dbReference type="Gene3D" id="2.60.220.30">
    <property type="match status" value="1"/>
</dbReference>
<feature type="compositionally biased region" description="Polar residues" evidence="1">
    <location>
        <begin position="732"/>
        <end position="743"/>
    </location>
</feature>
<gene>
    <name evidence="4" type="ORF">V1264_019908</name>
</gene>
<evidence type="ECO:0000313" key="4">
    <source>
        <dbReference type="EMBL" id="KAK7101541.1"/>
    </source>
</evidence>
<name>A0AAN9BAH0_9CAEN</name>
<feature type="compositionally biased region" description="Low complexity" evidence="1">
    <location>
        <begin position="750"/>
        <end position="761"/>
    </location>
</feature>
<dbReference type="Pfam" id="PF00791">
    <property type="entry name" value="ZU5"/>
    <property type="match status" value="1"/>
</dbReference>
<feature type="domain" description="ZU5" evidence="3">
    <location>
        <begin position="320"/>
        <end position="434"/>
    </location>
</feature>
<reference evidence="4 5" key="1">
    <citation type="submission" date="2024-02" db="EMBL/GenBank/DDBJ databases">
        <title>Chromosome-scale genome assembly of the rough periwinkle Littorina saxatilis.</title>
        <authorList>
            <person name="De Jode A."/>
            <person name="Faria R."/>
            <person name="Formenti G."/>
            <person name="Sims Y."/>
            <person name="Smith T.P."/>
            <person name="Tracey A."/>
            <person name="Wood J.M.D."/>
            <person name="Zagrodzka Z.B."/>
            <person name="Johannesson K."/>
            <person name="Butlin R.K."/>
            <person name="Leder E.H."/>
        </authorList>
    </citation>
    <scope>NUCLEOTIDE SEQUENCE [LARGE SCALE GENOMIC DNA]</scope>
    <source>
        <strain evidence="4">Snail1</strain>
        <tissue evidence="4">Muscle</tissue>
    </source>
</reference>
<dbReference type="SMART" id="SM00218">
    <property type="entry name" value="ZU5"/>
    <property type="match status" value="1"/>
</dbReference>
<feature type="region of interest" description="Disordered" evidence="1">
    <location>
        <begin position="249"/>
        <end position="273"/>
    </location>
</feature>
<dbReference type="AlphaFoldDB" id="A0AAN9BAH0"/>
<evidence type="ECO:0000259" key="3">
    <source>
        <dbReference type="PROSITE" id="PS51145"/>
    </source>
</evidence>
<comment type="caution">
    <text evidence="4">The sequence shown here is derived from an EMBL/GenBank/DDBJ whole genome shotgun (WGS) entry which is preliminary data.</text>
</comment>
<keyword evidence="2" id="KW-0812">Transmembrane</keyword>
<evidence type="ECO:0000313" key="5">
    <source>
        <dbReference type="Proteomes" id="UP001374579"/>
    </source>
</evidence>
<evidence type="ECO:0000256" key="1">
    <source>
        <dbReference type="SAM" id="MobiDB-lite"/>
    </source>
</evidence>
<feature type="transmembrane region" description="Helical" evidence="2">
    <location>
        <begin position="50"/>
        <end position="69"/>
    </location>
</feature>
<dbReference type="Proteomes" id="UP001374579">
    <property type="component" value="Unassembled WGS sequence"/>
</dbReference>
<sequence length="772" mass="85278">MAADTQRCYHSRIKSDLESNIRLLSKVQEDFKVTAEELDSQQRKVKAAKIGSAVGGITIGAGAVMGAYLTLGISAMVGSAAVGAIITALLVYLSGIVGDILRNEKLRGLESRWTDVKGSVSKDMKIPHQSKEAITVWAKVRLPPEKAKAVIAALEKSTSEASSTKRLKHLDSKVIVTLLESMLSLIAADFSVFEILVGALKEKDDPGEAVRLLAKEMNRYKKQLEKKLKEEIEKEKHSVRIMFKLAPDEPADLGDESTASTSSNQSKTRLSESLSTRIQKVSITPEENLLSSYSAARTTQTDRDPVQSVPPPVFCKESSWQISGSFNSSGGFLQKAKSDVIVNVPQNAVPRGMYVDVYKSVCADVEHIQRALKLQDTHFVASPLAEFWAGEGFRFHKPVQITLPHCLPKGVDPSEVIVYRATKNLNGKIVLQEVPNRQQQDSRANNLQTSRTKMHSPAVESSYGISDDNKLLINTDGFSGYVCVHCKRKNKSSPTLLFVGAGANKSKANILLQTASIHVHVWDERLDVRDFLEEIAPKRITDKHHMTLCRVVKDGNETMSLRIDIIGENASAWRHLLRSNGQPGFAKEQTFKLEAVLGCDNKNCSASRPVTVHWMLETTAPSRVGQWLQCVVDVVHVPSDSKTSLSLELEGPRGRTASTGSFELRRDVLMAMDLDQLKTLALGLGVGETTVTDIWRRYLRDVTRKTELVEYLMQKFESEADKGKGKTKRLNTKQSQRPQTSKTLRIANLSSPSASSDNSSFSDDEESDETME</sequence>
<keyword evidence="5" id="KW-1185">Reference proteome</keyword>
<keyword evidence="2" id="KW-0472">Membrane</keyword>
<protein>
    <recommendedName>
        <fullName evidence="3">ZU5 domain-containing protein</fullName>
    </recommendedName>
</protein>
<accession>A0AAN9BAH0</accession>
<feature type="region of interest" description="Disordered" evidence="1">
    <location>
        <begin position="436"/>
        <end position="461"/>
    </location>
</feature>
<feature type="transmembrane region" description="Helical" evidence="2">
    <location>
        <begin position="174"/>
        <end position="193"/>
    </location>
</feature>
<feature type="compositionally biased region" description="Polar residues" evidence="1">
    <location>
        <begin position="436"/>
        <end position="451"/>
    </location>
</feature>
<feature type="transmembrane region" description="Helical" evidence="2">
    <location>
        <begin position="75"/>
        <end position="97"/>
    </location>
</feature>
<evidence type="ECO:0000256" key="2">
    <source>
        <dbReference type="SAM" id="Phobius"/>
    </source>
</evidence>
<dbReference type="EMBL" id="JBAMIC010000010">
    <property type="protein sequence ID" value="KAK7101541.1"/>
    <property type="molecule type" value="Genomic_DNA"/>
</dbReference>
<feature type="region of interest" description="Disordered" evidence="1">
    <location>
        <begin position="720"/>
        <end position="772"/>
    </location>
</feature>
<organism evidence="4 5">
    <name type="scientific">Littorina saxatilis</name>
    <dbReference type="NCBI Taxonomy" id="31220"/>
    <lineage>
        <taxon>Eukaryota</taxon>
        <taxon>Metazoa</taxon>
        <taxon>Spiralia</taxon>
        <taxon>Lophotrochozoa</taxon>
        <taxon>Mollusca</taxon>
        <taxon>Gastropoda</taxon>
        <taxon>Caenogastropoda</taxon>
        <taxon>Littorinimorpha</taxon>
        <taxon>Littorinoidea</taxon>
        <taxon>Littorinidae</taxon>
        <taxon>Littorina</taxon>
    </lineage>
</organism>
<dbReference type="PROSITE" id="PS51145">
    <property type="entry name" value="ZU5"/>
    <property type="match status" value="1"/>
</dbReference>
<feature type="compositionally biased region" description="Acidic residues" evidence="1">
    <location>
        <begin position="762"/>
        <end position="772"/>
    </location>
</feature>